<evidence type="ECO:0000256" key="1">
    <source>
        <dbReference type="SAM" id="SignalP"/>
    </source>
</evidence>
<dbReference type="InterPro" id="IPR008972">
    <property type="entry name" value="Cupredoxin"/>
</dbReference>
<feature type="chain" id="PRO_5043710889" description="Phytocyanin domain-containing protein" evidence="1">
    <location>
        <begin position="29"/>
        <end position="130"/>
    </location>
</feature>
<dbReference type="Gene3D" id="2.60.40.420">
    <property type="entry name" value="Cupredoxins - blue copper proteins"/>
    <property type="match status" value="1"/>
</dbReference>
<gene>
    <name evidence="2" type="ORF">Scaly_0777800</name>
</gene>
<sequence>MGSILGKRAVATVLVCLMFASTIQLSAGAVYKVGDSAGWTTIGNVDYNLWAATKTFQVNDIIALRKADHVNISGDPEAGHYGLTDSNNDGVVCIICHCNPACALDHLKFKGKVTRASIITHANNTLVGSK</sequence>
<keyword evidence="1" id="KW-0732">Signal</keyword>
<reference evidence="2" key="1">
    <citation type="submission" date="2020-06" db="EMBL/GenBank/DDBJ databases">
        <authorList>
            <person name="Li T."/>
            <person name="Hu X."/>
            <person name="Zhang T."/>
            <person name="Song X."/>
            <person name="Zhang H."/>
            <person name="Dai N."/>
            <person name="Sheng W."/>
            <person name="Hou X."/>
            <person name="Wei L."/>
        </authorList>
    </citation>
    <scope>NUCLEOTIDE SEQUENCE</scope>
    <source>
        <strain evidence="2">KEN8</strain>
        <tissue evidence="2">Leaf</tissue>
    </source>
</reference>
<dbReference type="AlphaFoldDB" id="A0AAW2R8Q7"/>
<dbReference type="EMBL" id="JACGWM010000004">
    <property type="protein sequence ID" value="KAL0376602.1"/>
    <property type="molecule type" value="Genomic_DNA"/>
</dbReference>
<evidence type="ECO:0008006" key="3">
    <source>
        <dbReference type="Google" id="ProtNLM"/>
    </source>
</evidence>
<feature type="signal peptide" evidence="1">
    <location>
        <begin position="1"/>
        <end position="28"/>
    </location>
</feature>
<proteinExistence type="predicted"/>
<reference evidence="2" key="2">
    <citation type="journal article" date="2024" name="Plant">
        <title>Genomic evolution and insights into agronomic trait innovations of Sesamum species.</title>
        <authorList>
            <person name="Miao H."/>
            <person name="Wang L."/>
            <person name="Qu L."/>
            <person name="Liu H."/>
            <person name="Sun Y."/>
            <person name="Le M."/>
            <person name="Wang Q."/>
            <person name="Wei S."/>
            <person name="Zheng Y."/>
            <person name="Lin W."/>
            <person name="Duan Y."/>
            <person name="Cao H."/>
            <person name="Xiong S."/>
            <person name="Wang X."/>
            <person name="Wei L."/>
            <person name="Li C."/>
            <person name="Ma Q."/>
            <person name="Ju M."/>
            <person name="Zhao R."/>
            <person name="Li G."/>
            <person name="Mu C."/>
            <person name="Tian Q."/>
            <person name="Mei H."/>
            <person name="Zhang T."/>
            <person name="Gao T."/>
            <person name="Zhang H."/>
        </authorList>
    </citation>
    <scope>NUCLEOTIDE SEQUENCE</scope>
    <source>
        <strain evidence="2">KEN8</strain>
    </source>
</reference>
<comment type="caution">
    <text evidence="2">The sequence shown here is derived from an EMBL/GenBank/DDBJ whole genome shotgun (WGS) entry which is preliminary data.</text>
</comment>
<accession>A0AAW2R8Q7</accession>
<evidence type="ECO:0000313" key="2">
    <source>
        <dbReference type="EMBL" id="KAL0376602.1"/>
    </source>
</evidence>
<name>A0AAW2R8Q7_9LAMI</name>
<organism evidence="2">
    <name type="scientific">Sesamum calycinum</name>
    <dbReference type="NCBI Taxonomy" id="2727403"/>
    <lineage>
        <taxon>Eukaryota</taxon>
        <taxon>Viridiplantae</taxon>
        <taxon>Streptophyta</taxon>
        <taxon>Embryophyta</taxon>
        <taxon>Tracheophyta</taxon>
        <taxon>Spermatophyta</taxon>
        <taxon>Magnoliopsida</taxon>
        <taxon>eudicotyledons</taxon>
        <taxon>Gunneridae</taxon>
        <taxon>Pentapetalae</taxon>
        <taxon>asterids</taxon>
        <taxon>lamiids</taxon>
        <taxon>Lamiales</taxon>
        <taxon>Pedaliaceae</taxon>
        <taxon>Sesamum</taxon>
    </lineage>
</organism>
<protein>
    <recommendedName>
        <fullName evidence="3">Phytocyanin domain-containing protein</fullName>
    </recommendedName>
</protein>
<dbReference type="SUPFAM" id="SSF49503">
    <property type="entry name" value="Cupredoxins"/>
    <property type="match status" value="1"/>
</dbReference>